<dbReference type="GO" id="GO:0008173">
    <property type="term" value="F:RNA methyltransferase activity"/>
    <property type="evidence" value="ECO:0007669"/>
    <property type="project" value="InterPro"/>
</dbReference>
<evidence type="ECO:0000256" key="6">
    <source>
        <dbReference type="ARBA" id="ARBA00022946"/>
    </source>
</evidence>
<dbReference type="AlphaFoldDB" id="A0A7X2TQW1"/>
<keyword evidence="3 9" id="KW-0808">Transferase</keyword>
<comment type="similarity">
    <text evidence="9">Belongs to the class I-like SAM-binding methyltransferase superfamily. RsmB/NOP family.</text>
</comment>
<dbReference type="PANTHER" id="PTHR22808">
    <property type="entry name" value="NCL1 YEAST -RELATED NOL1/NOP2/FMU SUN DOMAIN-CONTAINING"/>
    <property type="match status" value="1"/>
</dbReference>
<dbReference type="Proteomes" id="UP000460549">
    <property type="component" value="Unassembled WGS sequence"/>
</dbReference>
<organism evidence="11 12">
    <name type="scientific">Bullifex porci</name>
    <dbReference type="NCBI Taxonomy" id="2606638"/>
    <lineage>
        <taxon>Bacteria</taxon>
        <taxon>Pseudomonadati</taxon>
        <taxon>Spirochaetota</taxon>
        <taxon>Spirochaetia</taxon>
        <taxon>Spirochaetales</taxon>
        <taxon>Spirochaetaceae</taxon>
        <taxon>Bullifex</taxon>
    </lineage>
</organism>
<reference evidence="11 12" key="1">
    <citation type="submission" date="2019-08" db="EMBL/GenBank/DDBJ databases">
        <title>In-depth cultivation of the pig gut microbiome towards novel bacterial diversity and tailored functional studies.</title>
        <authorList>
            <person name="Wylensek D."/>
            <person name="Hitch T.C.A."/>
            <person name="Clavel T."/>
        </authorList>
    </citation>
    <scope>NUCLEOTIDE SEQUENCE [LARGE SCALE GENOMIC DNA]</scope>
    <source>
        <strain evidence="11 12">NM-380-WT-3C1</strain>
    </source>
</reference>
<feature type="binding site" evidence="9">
    <location>
        <position position="135"/>
    </location>
    <ligand>
        <name>S-adenosyl-L-methionine</name>
        <dbReference type="ChEBI" id="CHEBI:59789"/>
    </ligand>
</feature>
<dbReference type="PANTHER" id="PTHR22808:SF3">
    <property type="entry name" value="5-METHYLCYTOSINE RRNA METHYLTRANSFERASE NSUN4"/>
    <property type="match status" value="1"/>
</dbReference>
<dbReference type="InterPro" id="IPR029063">
    <property type="entry name" value="SAM-dependent_MTases_sf"/>
</dbReference>
<dbReference type="InterPro" id="IPR049560">
    <property type="entry name" value="MeTrfase_RsmB-F_NOP2_cat"/>
</dbReference>
<dbReference type="SUPFAM" id="SSF53335">
    <property type="entry name" value="S-adenosyl-L-methionine-dependent methyltransferases"/>
    <property type="match status" value="1"/>
</dbReference>
<evidence type="ECO:0000256" key="1">
    <source>
        <dbReference type="ARBA" id="ARBA00022552"/>
    </source>
</evidence>
<evidence type="ECO:0000256" key="8">
    <source>
        <dbReference type="ARBA" id="ARBA00049302"/>
    </source>
</evidence>
<protein>
    <recommendedName>
        <fullName evidence="7">NOL1/NOP2/Sun domain family member 4</fullName>
    </recommendedName>
</protein>
<keyword evidence="4 9" id="KW-0949">S-adenosyl-L-methionine</keyword>
<evidence type="ECO:0000259" key="10">
    <source>
        <dbReference type="PROSITE" id="PS51686"/>
    </source>
</evidence>
<feature type="domain" description="SAM-dependent MTase RsmB/NOP-type" evidence="10">
    <location>
        <begin position="1"/>
        <end position="265"/>
    </location>
</feature>
<dbReference type="InterPro" id="IPR001678">
    <property type="entry name" value="MeTrfase_RsmB-F_NOP2_dom"/>
</dbReference>
<dbReference type="GO" id="GO:0031167">
    <property type="term" value="P:rRNA methylation"/>
    <property type="evidence" value="ECO:0007669"/>
    <property type="project" value="TreeGrafter"/>
</dbReference>
<keyword evidence="2 9" id="KW-0489">Methyltransferase</keyword>
<keyword evidence="5 9" id="KW-0694">RNA-binding</keyword>
<evidence type="ECO:0000256" key="9">
    <source>
        <dbReference type="PROSITE-ProRule" id="PRU01023"/>
    </source>
</evidence>
<keyword evidence="1" id="KW-0698">rRNA processing</keyword>
<evidence type="ECO:0000256" key="4">
    <source>
        <dbReference type="ARBA" id="ARBA00022691"/>
    </source>
</evidence>
<keyword evidence="6" id="KW-0809">Transit peptide</keyword>
<accession>A0A7X2TQW1</accession>
<evidence type="ECO:0000256" key="3">
    <source>
        <dbReference type="ARBA" id="ARBA00022679"/>
    </source>
</evidence>
<evidence type="ECO:0000256" key="5">
    <source>
        <dbReference type="ARBA" id="ARBA00022884"/>
    </source>
</evidence>
<sequence>MGKKQEKAEKERIKRLEAFDNYYSAIYKDRYIKLKEALLKDNEAVSFSQNLISEYFLDRASILVAQLLPLKEGDNVLDMCAAPGGKTLVMLSKMNGNIYLTANDRSRDRKQRLDEVIRSHIPEQWQERIKTTCYDASTWGLHEKEVYDAILLDAPCSSERHVIKSEKHLAMWSPSRPKRLAIEQYALLASAFDAVKKGGYILYSTCSINPEEDEKVIEKLIKRKESLFDIINFDLEFSEERAYGRIILPDSANNLGPLYACLIRKKDE</sequence>
<proteinExistence type="inferred from homology"/>
<dbReference type="PRINTS" id="PR02008">
    <property type="entry name" value="RCMTFAMILY"/>
</dbReference>
<dbReference type="PROSITE" id="PS51686">
    <property type="entry name" value="SAM_MT_RSMB_NOP"/>
    <property type="match status" value="1"/>
</dbReference>
<dbReference type="GO" id="GO:0003723">
    <property type="term" value="F:RNA binding"/>
    <property type="evidence" value="ECO:0007669"/>
    <property type="project" value="UniProtKB-UniRule"/>
</dbReference>
<name>A0A7X2TQW1_9SPIO</name>
<evidence type="ECO:0000256" key="7">
    <source>
        <dbReference type="ARBA" id="ARBA00042050"/>
    </source>
</evidence>
<comment type="catalytic activity">
    <reaction evidence="8">
        <text>a cytidine in rRNA + S-adenosyl-L-methionine = a 5-methylcytidine in rRNA + S-adenosyl-L-homocysteine + H(+)</text>
        <dbReference type="Rhea" id="RHEA:61484"/>
        <dbReference type="Rhea" id="RHEA-COMP:15836"/>
        <dbReference type="Rhea" id="RHEA-COMP:15837"/>
        <dbReference type="ChEBI" id="CHEBI:15378"/>
        <dbReference type="ChEBI" id="CHEBI:57856"/>
        <dbReference type="ChEBI" id="CHEBI:59789"/>
        <dbReference type="ChEBI" id="CHEBI:74483"/>
        <dbReference type="ChEBI" id="CHEBI:82748"/>
    </reaction>
</comment>
<evidence type="ECO:0000313" key="12">
    <source>
        <dbReference type="Proteomes" id="UP000460549"/>
    </source>
</evidence>
<feature type="binding site" evidence="9">
    <location>
        <position position="153"/>
    </location>
    <ligand>
        <name>S-adenosyl-L-methionine</name>
        <dbReference type="ChEBI" id="CHEBI:59789"/>
    </ligand>
</feature>
<dbReference type="Pfam" id="PF01189">
    <property type="entry name" value="Methyltr_RsmB-F"/>
    <property type="match status" value="1"/>
</dbReference>
<keyword evidence="12" id="KW-1185">Reference proteome</keyword>
<dbReference type="Gene3D" id="3.40.50.150">
    <property type="entry name" value="Vaccinia Virus protein VP39"/>
    <property type="match status" value="1"/>
</dbReference>
<dbReference type="InterPro" id="IPR023267">
    <property type="entry name" value="RCMT"/>
</dbReference>
<evidence type="ECO:0000256" key="2">
    <source>
        <dbReference type="ARBA" id="ARBA00022603"/>
    </source>
</evidence>
<evidence type="ECO:0000313" key="11">
    <source>
        <dbReference type="EMBL" id="MSU06921.1"/>
    </source>
</evidence>
<dbReference type="EMBL" id="VUNN01000020">
    <property type="protein sequence ID" value="MSU06921.1"/>
    <property type="molecule type" value="Genomic_DNA"/>
</dbReference>
<feature type="binding site" evidence="9">
    <location>
        <position position="104"/>
    </location>
    <ligand>
        <name>S-adenosyl-L-methionine</name>
        <dbReference type="ChEBI" id="CHEBI:59789"/>
    </ligand>
</feature>
<dbReference type="CDD" id="cd02440">
    <property type="entry name" value="AdoMet_MTases"/>
    <property type="match status" value="1"/>
</dbReference>
<comment type="caution">
    <text evidence="11">The sequence shown here is derived from an EMBL/GenBank/DDBJ whole genome shotgun (WGS) entry which is preliminary data.</text>
</comment>
<feature type="active site" description="Nucleophile" evidence="9">
    <location>
        <position position="206"/>
    </location>
</feature>
<feature type="binding site" evidence="9">
    <location>
        <begin position="80"/>
        <end position="86"/>
    </location>
    <ligand>
        <name>S-adenosyl-L-methionine</name>
        <dbReference type="ChEBI" id="CHEBI:59789"/>
    </ligand>
</feature>
<gene>
    <name evidence="11" type="ORF">FYJ80_09080</name>
</gene>
<dbReference type="RefSeq" id="WP_154426178.1">
    <property type="nucleotide sequence ID" value="NZ_JAQYGB010000053.1"/>
</dbReference>